<keyword evidence="3" id="KW-1185">Reference proteome</keyword>
<dbReference type="Proteomes" id="UP000822688">
    <property type="component" value="Chromosome 2"/>
</dbReference>
<protein>
    <submittedName>
        <fullName evidence="2">Uncharacterized protein</fullName>
    </submittedName>
</protein>
<feature type="region of interest" description="Disordered" evidence="1">
    <location>
        <begin position="49"/>
        <end position="76"/>
    </location>
</feature>
<evidence type="ECO:0000313" key="2">
    <source>
        <dbReference type="EMBL" id="KAG0585687.1"/>
    </source>
</evidence>
<reference evidence="2" key="1">
    <citation type="submission" date="2020-06" db="EMBL/GenBank/DDBJ databases">
        <title>WGS assembly of Ceratodon purpureus strain R40.</title>
        <authorList>
            <person name="Carey S.B."/>
            <person name="Jenkins J."/>
            <person name="Shu S."/>
            <person name="Lovell J.T."/>
            <person name="Sreedasyam A."/>
            <person name="Maumus F."/>
            <person name="Tiley G.P."/>
            <person name="Fernandez-Pozo N."/>
            <person name="Barry K."/>
            <person name="Chen C."/>
            <person name="Wang M."/>
            <person name="Lipzen A."/>
            <person name="Daum C."/>
            <person name="Saski C.A."/>
            <person name="Payton A.C."/>
            <person name="Mcbreen J.C."/>
            <person name="Conrad R.E."/>
            <person name="Kollar L.M."/>
            <person name="Olsson S."/>
            <person name="Huttunen S."/>
            <person name="Landis J.B."/>
            <person name="Wickett N.J."/>
            <person name="Johnson M.G."/>
            <person name="Rensing S.A."/>
            <person name="Grimwood J."/>
            <person name="Schmutz J."/>
            <person name="Mcdaniel S.F."/>
        </authorList>
    </citation>
    <scope>NUCLEOTIDE SEQUENCE</scope>
    <source>
        <strain evidence="2">R40</strain>
    </source>
</reference>
<gene>
    <name evidence="2" type="ORF">KC19_2G029800</name>
</gene>
<comment type="caution">
    <text evidence="2">The sequence shown here is derived from an EMBL/GenBank/DDBJ whole genome shotgun (WGS) entry which is preliminary data.</text>
</comment>
<dbReference type="AlphaFoldDB" id="A0A8T0IRK0"/>
<accession>A0A8T0IRK0</accession>
<dbReference type="EMBL" id="CM026422">
    <property type="protein sequence ID" value="KAG0585687.1"/>
    <property type="molecule type" value="Genomic_DNA"/>
</dbReference>
<organism evidence="2 3">
    <name type="scientific">Ceratodon purpureus</name>
    <name type="common">Fire moss</name>
    <name type="synonym">Dicranum purpureum</name>
    <dbReference type="NCBI Taxonomy" id="3225"/>
    <lineage>
        <taxon>Eukaryota</taxon>
        <taxon>Viridiplantae</taxon>
        <taxon>Streptophyta</taxon>
        <taxon>Embryophyta</taxon>
        <taxon>Bryophyta</taxon>
        <taxon>Bryophytina</taxon>
        <taxon>Bryopsida</taxon>
        <taxon>Dicranidae</taxon>
        <taxon>Pseudoditrichales</taxon>
        <taxon>Ditrichaceae</taxon>
        <taxon>Ceratodon</taxon>
    </lineage>
</organism>
<evidence type="ECO:0000313" key="3">
    <source>
        <dbReference type="Proteomes" id="UP000822688"/>
    </source>
</evidence>
<evidence type="ECO:0000256" key="1">
    <source>
        <dbReference type="SAM" id="MobiDB-lite"/>
    </source>
</evidence>
<sequence length="114" mass="13509">MEPWFQTLMYYERNYVRVWFEEFSNLLPILATSLVAFVKMIDCCDEDDVEENNDTQSQHSEDPPCSEDSQSYEDSENIEDFEDLGNFVDSEDDEDFIPDLDINDLKNSKRFFFG</sequence>
<name>A0A8T0IRK0_CERPU</name>
<proteinExistence type="predicted"/>